<evidence type="ECO:0000259" key="5">
    <source>
        <dbReference type="Pfam" id="PF24883"/>
    </source>
</evidence>
<evidence type="ECO:0000313" key="7">
    <source>
        <dbReference type="Proteomes" id="UP001166286"/>
    </source>
</evidence>
<protein>
    <recommendedName>
        <fullName evidence="8">Ankyrin repeat protein</fullName>
    </recommendedName>
</protein>
<keyword evidence="2" id="KW-0040">ANK repeat</keyword>
<dbReference type="SUPFAM" id="SSF52540">
    <property type="entry name" value="P-loop containing nucleoside triphosphate hydrolases"/>
    <property type="match status" value="1"/>
</dbReference>
<dbReference type="SUPFAM" id="SSF48403">
    <property type="entry name" value="Ankyrin repeat"/>
    <property type="match status" value="1"/>
</dbReference>
<dbReference type="Pfam" id="PF12796">
    <property type="entry name" value="Ank_2"/>
    <property type="match status" value="2"/>
</dbReference>
<proteinExistence type="predicted"/>
<dbReference type="PANTHER" id="PTHR10039">
    <property type="entry name" value="AMELOGENIN"/>
    <property type="match status" value="1"/>
</dbReference>
<dbReference type="InterPro" id="IPR027417">
    <property type="entry name" value="P-loop_NTPase"/>
</dbReference>
<keyword evidence="1" id="KW-0677">Repeat</keyword>
<evidence type="ECO:0008006" key="8">
    <source>
        <dbReference type="Google" id="ProtNLM"/>
    </source>
</evidence>
<organism evidence="6 7">
    <name type="scientific">Cladonia borealis</name>
    <dbReference type="NCBI Taxonomy" id="184061"/>
    <lineage>
        <taxon>Eukaryota</taxon>
        <taxon>Fungi</taxon>
        <taxon>Dikarya</taxon>
        <taxon>Ascomycota</taxon>
        <taxon>Pezizomycotina</taxon>
        <taxon>Lecanoromycetes</taxon>
        <taxon>OSLEUM clade</taxon>
        <taxon>Lecanoromycetidae</taxon>
        <taxon>Lecanorales</taxon>
        <taxon>Lecanorineae</taxon>
        <taxon>Cladoniaceae</taxon>
        <taxon>Cladonia</taxon>
    </lineage>
</organism>
<dbReference type="PANTHER" id="PTHR10039:SF16">
    <property type="entry name" value="GPI INOSITOL-DEACYLASE"/>
    <property type="match status" value="1"/>
</dbReference>
<feature type="domain" description="Nephrocystin 3-like N-terminal" evidence="5">
    <location>
        <begin position="382"/>
        <end position="578"/>
    </location>
</feature>
<dbReference type="Gene3D" id="1.25.40.20">
    <property type="entry name" value="Ankyrin repeat-containing domain"/>
    <property type="match status" value="2"/>
</dbReference>
<gene>
    <name evidence="6" type="ORF">JMJ35_004081</name>
</gene>
<feature type="region of interest" description="Disordered" evidence="3">
    <location>
        <begin position="43"/>
        <end position="62"/>
    </location>
</feature>
<dbReference type="InterPro" id="IPR036770">
    <property type="entry name" value="Ankyrin_rpt-contain_sf"/>
</dbReference>
<feature type="region of interest" description="Disordered" evidence="3">
    <location>
        <begin position="1"/>
        <end position="27"/>
    </location>
</feature>
<feature type="compositionally biased region" description="Acidic residues" evidence="3">
    <location>
        <begin position="1319"/>
        <end position="1337"/>
    </location>
</feature>
<dbReference type="EMBL" id="JAFEKC020000008">
    <property type="protein sequence ID" value="KAK0513095.1"/>
    <property type="molecule type" value="Genomic_DNA"/>
</dbReference>
<sequence length="1337" mass="149836">MPRRLRKLFGLSEVEDEHGNKAPKQTPTVVSVAAAPLSADYGAVDGAKPHSASSPAEDTVGTHDETLLSGRNRTLSQITAVDSNPTRSLGQTCSYWERAAKQLEDEEPGVFAALQELRKESSRTSKDLPNEISQIIEHHRNTMENKQWSLPFKVRGREVKIRAQLDDVWKVLQTFNAVGSTLASLDPVHAGIPFAGVSFIIQGALNDSAQNTAAMDGLSRISPVVDRYLLMETIYLGVQDRSRHEDFERCLVDLYASILKYQVAAACYCKRSTFSRFLRNLPKVDDWAGMLKDIDNKDIDCKGLASIFDSLEQRRQNSALQSILQELDKRFGNMQSTMQGNERESGRAENARTLLWICDYIPGRDHQDVMVHKKMGTQYVHSGQWLLDHDEFCSWRFGEDQGLSTLWVYGSVGTGKTSLVSRVIEWHLQGFQGEGSETRGADSRQDHVDQRIRQAESQYFGSMAYFYCVRQGHGQSGTDPAVILRSLVRQLAWSFDGSSFLPPVRAFYEKWRYERPGNGCLSVGECSGLLTELISSYSNTTIILDALDECEKPYELLRAFRTIANSTTGHIKLFVSSRLNVDVASVLIPCSKIDVQSQRTSKDMAIFLHTEVKEGDRRLLKARYPNLEDRLIKVLRDRAQGMFRWAELQLAIFLDENSPFRLAEDVISNLDRLEEEVGLPDLDSVYDEIYQKNTRDGTHDRVNVIKTFKFLLYSFVEWNVHDLATAISIDMKGELNLAIDASYVLDICSNFLFVDYSGYVQFAHLSVPEYFKGGRSAIVFSDMDAHAQIAEVCLAYVMSPSAQEIVKKRELDRRQVIHQKVFDKALHRKGRPLRRPIDFPAAGRDNPLGLNIDFPAAGRDDPLGLHMYAFLLCLEHCELASIVKRQKGTALCSLFTTFMSVVEINPAFLTWIQSSPKAKMFPTPLNWISEKEFSSCRIKRCQTRADPQDTFFAVCAYGFTELLQDIMRSVVNIDVNRRNEEGAPGIWVASRYGHFPVVELLLDEGAEFDSRRNGYGFTPLYEATVWGHANIVALLLSRGADATAPFRDDDPDGHDEENKVAVDTKISEADETLLHATIRAWGSKPMDESMMSSIVSSLLKHGLLIDVFDWNLQTPLHIACSENNSLAVSVLLHHDASPGAQDRQGRTPLMYSVMLMAPPVVLELLLKKASIADIVRRDNAGHSVLSHSIGSPRPGMTMLLLESVDLRAVRELDTQEGDEFVELADVLQRIGCDVLSDLGESFDDITDEILSQRSAINCLQAIGENIVMGKVDWCDADLCDKLRKEGVAIWSDLTDEGKEDDTDNDDDADADNDTNGNDDAADKDNVDDDDDTDSKIP</sequence>
<dbReference type="Pfam" id="PF24883">
    <property type="entry name" value="NPHP3_N"/>
    <property type="match status" value="1"/>
</dbReference>
<feature type="region of interest" description="Disordered" evidence="3">
    <location>
        <begin position="1292"/>
        <end position="1337"/>
    </location>
</feature>
<evidence type="ECO:0000313" key="6">
    <source>
        <dbReference type="EMBL" id="KAK0513095.1"/>
    </source>
</evidence>
<feature type="repeat" description="ANK" evidence="2">
    <location>
        <begin position="1015"/>
        <end position="1047"/>
    </location>
</feature>
<dbReference type="Proteomes" id="UP001166286">
    <property type="component" value="Unassembled WGS sequence"/>
</dbReference>
<evidence type="ECO:0000256" key="3">
    <source>
        <dbReference type="SAM" id="MobiDB-lite"/>
    </source>
</evidence>
<feature type="compositionally biased region" description="Acidic residues" evidence="3">
    <location>
        <begin position="1293"/>
        <end position="1312"/>
    </location>
</feature>
<dbReference type="Gene3D" id="3.40.50.300">
    <property type="entry name" value="P-loop containing nucleotide triphosphate hydrolases"/>
    <property type="match status" value="1"/>
</dbReference>
<comment type="caution">
    <text evidence="6">The sequence shown here is derived from an EMBL/GenBank/DDBJ whole genome shotgun (WGS) entry which is preliminary data.</text>
</comment>
<dbReference type="InterPro" id="IPR056884">
    <property type="entry name" value="NPHP3-like_N"/>
</dbReference>
<dbReference type="InterPro" id="IPR031359">
    <property type="entry name" value="NACHT_N"/>
</dbReference>
<dbReference type="PROSITE" id="PS50297">
    <property type="entry name" value="ANK_REP_REGION"/>
    <property type="match status" value="1"/>
</dbReference>
<feature type="repeat" description="ANK" evidence="2">
    <location>
        <begin position="981"/>
        <end position="1013"/>
    </location>
</feature>
<dbReference type="PROSITE" id="PS50088">
    <property type="entry name" value="ANK_REPEAT"/>
    <property type="match status" value="3"/>
</dbReference>
<keyword evidence="7" id="KW-1185">Reference proteome</keyword>
<dbReference type="SMART" id="SM00248">
    <property type="entry name" value="ANK"/>
    <property type="match status" value="4"/>
</dbReference>
<name>A0AA39R3H1_9LECA</name>
<dbReference type="InterPro" id="IPR002110">
    <property type="entry name" value="Ankyrin_rpt"/>
</dbReference>
<accession>A0AA39R3H1</accession>
<dbReference type="Pfam" id="PF17100">
    <property type="entry name" value="NACHT_N"/>
    <property type="match status" value="1"/>
</dbReference>
<feature type="repeat" description="ANK" evidence="2">
    <location>
        <begin position="1111"/>
        <end position="1143"/>
    </location>
</feature>
<evidence type="ECO:0000259" key="4">
    <source>
        <dbReference type="Pfam" id="PF17100"/>
    </source>
</evidence>
<evidence type="ECO:0000256" key="1">
    <source>
        <dbReference type="ARBA" id="ARBA00022737"/>
    </source>
</evidence>
<reference evidence="6" key="1">
    <citation type="submission" date="2023-03" db="EMBL/GenBank/DDBJ databases">
        <title>Complete genome of Cladonia borealis.</title>
        <authorList>
            <person name="Park H."/>
        </authorList>
    </citation>
    <scope>NUCLEOTIDE SEQUENCE</scope>
    <source>
        <strain evidence="6">ANT050790</strain>
    </source>
</reference>
<evidence type="ECO:0000256" key="2">
    <source>
        <dbReference type="PROSITE-ProRule" id="PRU00023"/>
    </source>
</evidence>
<feature type="domain" description="NWD NACHT-NTPase N-terminal" evidence="4">
    <location>
        <begin position="96"/>
        <end position="297"/>
    </location>
</feature>